<evidence type="ECO:0000313" key="1">
    <source>
        <dbReference type="EMBL" id="PDH32002.1"/>
    </source>
</evidence>
<dbReference type="GO" id="GO:0016787">
    <property type="term" value="F:hydrolase activity"/>
    <property type="evidence" value="ECO:0007669"/>
    <property type="project" value="UniProtKB-ARBA"/>
</dbReference>
<dbReference type="PANTHER" id="PTHR10151:SF120">
    <property type="entry name" value="BIS(5'-ADENOSYL)-TRIPHOSPHATASE"/>
    <property type="match status" value="1"/>
</dbReference>
<protein>
    <submittedName>
        <fullName evidence="1">Nucleotide pyrophosphatase</fullName>
    </submittedName>
</protein>
<dbReference type="AlphaFoldDB" id="A0A2A5W6G3"/>
<name>A0A2A5W6G3_9GAMM</name>
<dbReference type="EMBL" id="NTJZ01000023">
    <property type="protein sequence ID" value="PDH32002.1"/>
    <property type="molecule type" value="Genomic_DNA"/>
</dbReference>
<proteinExistence type="predicted"/>
<dbReference type="InterPro" id="IPR002591">
    <property type="entry name" value="Phosphodiest/P_Trfase"/>
</dbReference>
<accession>A0A2A5W6G3</accession>
<dbReference type="Pfam" id="PF01663">
    <property type="entry name" value="Phosphodiest"/>
    <property type="match status" value="1"/>
</dbReference>
<dbReference type="Proteomes" id="UP000219329">
    <property type="component" value="Unassembled WGS sequence"/>
</dbReference>
<gene>
    <name evidence="1" type="ORF">CNF02_13030</name>
</gene>
<dbReference type="InterPro" id="IPR017850">
    <property type="entry name" value="Alkaline_phosphatase_core_sf"/>
</dbReference>
<comment type="caution">
    <text evidence="1">The sequence shown here is derived from an EMBL/GenBank/DDBJ whole genome shotgun (WGS) entry which is preliminary data.</text>
</comment>
<reference evidence="1 2" key="1">
    <citation type="submission" date="2017-08" db="EMBL/GenBank/DDBJ databases">
        <title>Fine stratification of microbial communities through a metagenomic profile of the photic zone.</title>
        <authorList>
            <person name="Haro-Moreno J.M."/>
            <person name="Lopez-Perez M."/>
            <person name="De La Torre J."/>
            <person name="Picazo A."/>
            <person name="Camacho A."/>
            <person name="Rodriguez-Valera F."/>
        </authorList>
    </citation>
    <scope>NUCLEOTIDE SEQUENCE [LARGE SCALE GENOMIC DNA]</scope>
    <source>
        <strain evidence="1">MED-G28</strain>
    </source>
</reference>
<organism evidence="1 2">
    <name type="scientific">OM182 bacterium MED-G28</name>
    <dbReference type="NCBI Taxonomy" id="1986256"/>
    <lineage>
        <taxon>Bacteria</taxon>
        <taxon>Pseudomonadati</taxon>
        <taxon>Pseudomonadota</taxon>
        <taxon>Gammaproteobacteria</taxon>
        <taxon>OMG group</taxon>
        <taxon>OM182 clade</taxon>
    </lineage>
</organism>
<evidence type="ECO:0000313" key="2">
    <source>
        <dbReference type="Proteomes" id="UP000219329"/>
    </source>
</evidence>
<dbReference type="SUPFAM" id="SSF53649">
    <property type="entry name" value="Alkaline phosphatase-like"/>
    <property type="match status" value="1"/>
</dbReference>
<dbReference type="Gene3D" id="3.40.720.10">
    <property type="entry name" value="Alkaline Phosphatase, subunit A"/>
    <property type="match status" value="1"/>
</dbReference>
<sequence length="334" mass="37437">MPLVPSFVLTHHRIFFLTMLGLIVLAGCHLSNNFSESTPKAIFIIVDGIPADVLEQTYTPNIDDLAGTKGYTRSYVGGEAGGPSQSPTVSAVGYNSLLTGTWANKHNVYDNAIDNPNYEYWDIFRIVKHLNPSLQTALFSTWLENRTRLVGDGLSKAGGTKLDYYFDGFERDLERFPHDEGRNYIKAIDDLVSKEAARYVREYGPNLSWVYLEYTDDVGHMFGDGPEFIESVTLIDSFVGRIWDSVQFRQHTTNEDWLIVVTTDHGRDVTTGKNHGGQSKRERTTWIATNSNNLNSQYNNSSAIVDILPSITTHLQLTIPEKIAGQLDGDTFID</sequence>
<dbReference type="PANTHER" id="PTHR10151">
    <property type="entry name" value="ECTONUCLEOTIDE PYROPHOSPHATASE/PHOSPHODIESTERASE"/>
    <property type="match status" value="1"/>
</dbReference>